<evidence type="ECO:0000313" key="3">
    <source>
        <dbReference type="Proteomes" id="UP000441586"/>
    </source>
</evidence>
<proteinExistence type="predicted"/>
<evidence type="ECO:0000313" key="2">
    <source>
        <dbReference type="EMBL" id="KAE9630149.1"/>
    </source>
</evidence>
<organism evidence="2 3">
    <name type="scientific">Parasedimentitalea maritima</name>
    <dbReference type="NCBI Taxonomy" id="2578117"/>
    <lineage>
        <taxon>Bacteria</taxon>
        <taxon>Pseudomonadati</taxon>
        <taxon>Pseudomonadota</taxon>
        <taxon>Alphaproteobacteria</taxon>
        <taxon>Rhodobacterales</taxon>
        <taxon>Paracoccaceae</taxon>
        <taxon>Parasedimentitalea</taxon>
    </lineage>
</organism>
<dbReference type="InterPro" id="IPR050228">
    <property type="entry name" value="Carboxylesterase_BioH"/>
</dbReference>
<dbReference type="Proteomes" id="UP000441586">
    <property type="component" value="Unassembled WGS sequence"/>
</dbReference>
<protein>
    <submittedName>
        <fullName evidence="2">Alpha/beta fold hydrolase</fullName>
    </submittedName>
</protein>
<dbReference type="PANTHER" id="PTHR43194:SF2">
    <property type="entry name" value="PEROXISOMAL MEMBRANE PROTEIN LPX1"/>
    <property type="match status" value="1"/>
</dbReference>
<gene>
    <name evidence="2" type="ORF">GP644_10760</name>
</gene>
<reference evidence="2 3" key="1">
    <citation type="submission" date="2019-12" db="EMBL/GenBank/DDBJ databases">
        <authorList>
            <person name="Zhang Y.-J."/>
        </authorList>
    </citation>
    <scope>NUCLEOTIDE SEQUENCE [LARGE SCALE GENOMIC DNA]</scope>
    <source>
        <strain evidence="2 3">H18S-6</strain>
    </source>
</reference>
<dbReference type="SUPFAM" id="SSF53474">
    <property type="entry name" value="alpha/beta-Hydrolases"/>
    <property type="match status" value="1"/>
</dbReference>
<sequence>MTLLQRVHALSQHQTIAAIYETVIRSELCDFFLKPTENEVSRPAETIQPPQLQKPGADLDLALHFARAVEILEQQWSRSGRPKPAQFFEGGDNFWILLDVDGKVSRASRVARAFLQKDDVDVLTALDLSLNGQARVKRRLSQLGLPAHSRNGPEVLLRLDGARRLLCRSVSSGYGLQASFGVMIEALDFEWTKRARDMLAATFGLHLQELELLGSIFEGESLEDLAMTTHGGLVGLEAQLQMIIAKTGAPGSAEMLRLFCFLIDELATDDRIASGVEPPPEGRLVRSSNHPLQFYKIGADTGQPVIFLHGLLDGIAGVQRLQSQFRKRGFRVYAPLRCGYGSSGPTPTPERSFDIFIDQLEGLLEQENLQRPILLGHRGGASFAHIAARRLRDRVAGAVVVSGMGPTQNLRELSSLTGHLRMMALTATYSPKMMPLVVKHWARSIRQNGLMTLARSQPGIDGDANDLLESPMMTALLQSSHDMSLIQKSAGLIADFHWIVNDWRRHIDGPTAPVIYLHGEGDQVTSTERLQRAMTGRSSVQVRLCHGGGGLLLYTRPELVFSALEELADR</sequence>
<keyword evidence="2" id="KW-0378">Hydrolase</keyword>
<dbReference type="InterPro" id="IPR029058">
    <property type="entry name" value="AB_hydrolase_fold"/>
</dbReference>
<comment type="caution">
    <text evidence="2">The sequence shown here is derived from an EMBL/GenBank/DDBJ whole genome shotgun (WGS) entry which is preliminary data.</text>
</comment>
<dbReference type="GO" id="GO:0016787">
    <property type="term" value="F:hydrolase activity"/>
    <property type="evidence" value="ECO:0007669"/>
    <property type="project" value="UniProtKB-KW"/>
</dbReference>
<dbReference type="EMBL" id="WSFO01000005">
    <property type="protein sequence ID" value="KAE9630149.1"/>
    <property type="molecule type" value="Genomic_DNA"/>
</dbReference>
<dbReference type="AlphaFoldDB" id="A0A6A4RH01"/>
<dbReference type="PANTHER" id="PTHR43194">
    <property type="entry name" value="HYDROLASE ALPHA/BETA FOLD FAMILY"/>
    <property type="match status" value="1"/>
</dbReference>
<feature type="domain" description="Serine aminopeptidase S33" evidence="1">
    <location>
        <begin position="305"/>
        <end position="541"/>
    </location>
</feature>
<dbReference type="Pfam" id="PF12146">
    <property type="entry name" value="Hydrolase_4"/>
    <property type="match status" value="1"/>
</dbReference>
<name>A0A6A4RH01_9RHOB</name>
<dbReference type="Gene3D" id="3.40.50.1820">
    <property type="entry name" value="alpha/beta hydrolase"/>
    <property type="match status" value="1"/>
</dbReference>
<dbReference type="InterPro" id="IPR022742">
    <property type="entry name" value="Hydrolase_4"/>
</dbReference>
<accession>A0A6A4RH01</accession>
<evidence type="ECO:0000259" key="1">
    <source>
        <dbReference type="Pfam" id="PF12146"/>
    </source>
</evidence>
<dbReference type="RefSeq" id="WP_158979413.1">
    <property type="nucleotide sequence ID" value="NZ_WSFO01000005.1"/>
</dbReference>